<name>A0ABD3EXK9_9STRA</name>
<accession>A0ABD3EXK9</accession>
<evidence type="ECO:0000313" key="1">
    <source>
        <dbReference type="EMBL" id="KAL3657709.1"/>
    </source>
</evidence>
<reference evidence="1 2" key="1">
    <citation type="submission" date="2024-09" db="EMBL/GenBank/DDBJ databases">
        <title>Genome sequencing and assembly of Phytophthora oleae, isolate VK10A, causative agent of rot of olive drupes.</title>
        <authorList>
            <person name="Conti Taguali S."/>
            <person name="Riolo M."/>
            <person name="La Spada F."/>
            <person name="Cacciola S.O."/>
            <person name="Dionisio G."/>
        </authorList>
    </citation>
    <scope>NUCLEOTIDE SEQUENCE [LARGE SCALE GENOMIC DNA]</scope>
    <source>
        <strain evidence="1 2">VK10A</strain>
    </source>
</reference>
<dbReference type="Proteomes" id="UP001632037">
    <property type="component" value="Unassembled WGS sequence"/>
</dbReference>
<dbReference type="AlphaFoldDB" id="A0ABD3EXK9"/>
<organism evidence="1 2">
    <name type="scientific">Phytophthora oleae</name>
    <dbReference type="NCBI Taxonomy" id="2107226"/>
    <lineage>
        <taxon>Eukaryota</taxon>
        <taxon>Sar</taxon>
        <taxon>Stramenopiles</taxon>
        <taxon>Oomycota</taxon>
        <taxon>Peronosporomycetes</taxon>
        <taxon>Peronosporales</taxon>
        <taxon>Peronosporaceae</taxon>
        <taxon>Phytophthora</taxon>
    </lineage>
</organism>
<dbReference type="EMBL" id="JBIMZQ010000061">
    <property type="protein sequence ID" value="KAL3657709.1"/>
    <property type="molecule type" value="Genomic_DNA"/>
</dbReference>
<protein>
    <submittedName>
        <fullName evidence="1">Uncharacterized protein</fullName>
    </submittedName>
</protein>
<evidence type="ECO:0000313" key="2">
    <source>
        <dbReference type="Proteomes" id="UP001632037"/>
    </source>
</evidence>
<gene>
    <name evidence="1" type="ORF">V7S43_017284</name>
</gene>
<keyword evidence="2" id="KW-1185">Reference proteome</keyword>
<sequence length="69" mass="7729">MTRRVWFQLVDVEGKAVTSVDCVKELSDEDLVVDLQDALEVRIGDDLLADTAASDRIVFANRAAYDEKK</sequence>
<proteinExistence type="predicted"/>
<comment type="caution">
    <text evidence="1">The sequence shown here is derived from an EMBL/GenBank/DDBJ whole genome shotgun (WGS) entry which is preliminary data.</text>
</comment>